<protein>
    <recommendedName>
        <fullName evidence="3">Viral A-type inclusion protein</fullName>
    </recommendedName>
</protein>
<dbReference type="PROSITE" id="PS51257">
    <property type="entry name" value="PROKAR_LIPOPROTEIN"/>
    <property type="match status" value="1"/>
</dbReference>
<gene>
    <name evidence="1" type="ORF">FJM65_19550</name>
</gene>
<dbReference type="EMBL" id="VFRQ01000016">
    <property type="protein sequence ID" value="TPE41042.1"/>
    <property type="molecule type" value="Genomic_DNA"/>
</dbReference>
<dbReference type="Proteomes" id="UP000316727">
    <property type="component" value="Unassembled WGS sequence"/>
</dbReference>
<evidence type="ECO:0008006" key="3">
    <source>
        <dbReference type="Google" id="ProtNLM"/>
    </source>
</evidence>
<accession>A0A501VX83</accession>
<dbReference type="RefSeq" id="WP_140623759.1">
    <property type="nucleotide sequence ID" value="NZ_VFRQ01000016.1"/>
</dbReference>
<name>A0A501VX83_9BACT</name>
<reference evidence="1 2" key="1">
    <citation type="submission" date="2019-06" db="EMBL/GenBank/DDBJ databases">
        <title>A novel bacterium of genus Pontibacter, isolated from marine sediment.</title>
        <authorList>
            <person name="Huang H."/>
            <person name="Mo K."/>
            <person name="Hu Y."/>
        </authorList>
    </citation>
    <scope>NUCLEOTIDE SEQUENCE [LARGE SCALE GENOMIC DNA]</scope>
    <source>
        <strain evidence="1 2">HB172049</strain>
    </source>
</reference>
<evidence type="ECO:0000313" key="2">
    <source>
        <dbReference type="Proteomes" id="UP000316727"/>
    </source>
</evidence>
<organism evidence="1 2">
    <name type="scientific">Pontibacter mangrovi</name>
    <dbReference type="NCBI Taxonomy" id="2589816"/>
    <lineage>
        <taxon>Bacteria</taxon>
        <taxon>Pseudomonadati</taxon>
        <taxon>Bacteroidota</taxon>
        <taxon>Cytophagia</taxon>
        <taxon>Cytophagales</taxon>
        <taxon>Hymenobacteraceae</taxon>
        <taxon>Pontibacter</taxon>
    </lineage>
</organism>
<proteinExistence type="predicted"/>
<sequence>MKKQLLLLALPLALLSACQEGSSGDEEKTALQDKVMAVHDEAMARMDDTHKLRRALRSLQDSLQTAQADTATLQPLAQELSGLEKADEAMMAWMHQYQAPDSLEHEQAMDYLQDQLQKIERVQTLMDSTLEAAQSTLNKYEQEK</sequence>
<keyword evidence="2" id="KW-1185">Reference proteome</keyword>
<comment type="caution">
    <text evidence="1">The sequence shown here is derived from an EMBL/GenBank/DDBJ whole genome shotgun (WGS) entry which is preliminary data.</text>
</comment>
<evidence type="ECO:0000313" key="1">
    <source>
        <dbReference type="EMBL" id="TPE41042.1"/>
    </source>
</evidence>
<dbReference type="OrthoDB" id="1436925at2"/>
<dbReference type="AlphaFoldDB" id="A0A501VX83"/>